<evidence type="ECO:0000256" key="7">
    <source>
        <dbReference type="ARBA" id="ARBA00022989"/>
    </source>
</evidence>
<keyword evidence="7 11" id="KW-1133">Transmembrane helix</keyword>
<evidence type="ECO:0000313" key="13">
    <source>
        <dbReference type="Proteomes" id="UP000035100"/>
    </source>
</evidence>
<feature type="transmembrane region" description="Helical" evidence="11">
    <location>
        <begin position="19"/>
        <end position="38"/>
    </location>
</feature>
<evidence type="ECO:0000256" key="3">
    <source>
        <dbReference type="ARBA" id="ARBA00022448"/>
    </source>
</evidence>
<protein>
    <recommendedName>
        <fullName evidence="10">Autoinducer 2 import system permease protein LsrD</fullName>
    </recommendedName>
</protein>
<evidence type="ECO:0000256" key="10">
    <source>
        <dbReference type="ARBA" id="ARBA00039381"/>
    </source>
</evidence>
<comment type="function">
    <text evidence="9">Part of the ABC transporter complex LsrABCD involved in autoinducer 2 (AI-2) import. Probably responsible for the translocation of the substrate across the membrane.</text>
</comment>
<dbReference type="GO" id="GO:0005886">
    <property type="term" value="C:plasma membrane"/>
    <property type="evidence" value="ECO:0007669"/>
    <property type="project" value="UniProtKB-SubCell"/>
</dbReference>
<dbReference type="eggNOG" id="COG1172">
    <property type="taxonomic scope" value="Bacteria"/>
</dbReference>
<dbReference type="Pfam" id="PF02653">
    <property type="entry name" value="BPD_transp_2"/>
    <property type="match status" value="1"/>
</dbReference>
<dbReference type="InterPro" id="IPR001851">
    <property type="entry name" value="ABC_transp_permease"/>
</dbReference>
<keyword evidence="6 11" id="KW-0812">Transmembrane</keyword>
<evidence type="ECO:0000256" key="9">
    <source>
        <dbReference type="ARBA" id="ARBA00025439"/>
    </source>
</evidence>
<keyword evidence="3" id="KW-0813">Transport</keyword>
<dbReference type="STRING" id="1123501.Wenmar_02312"/>
<accession>A0A0D0PCV9</accession>
<dbReference type="OrthoDB" id="192433at2"/>
<feature type="transmembrane region" description="Helical" evidence="11">
    <location>
        <begin position="131"/>
        <end position="150"/>
    </location>
</feature>
<name>A0A0D0PCV9_9RHOB</name>
<feature type="transmembrane region" description="Helical" evidence="11">
    <location>
        <begin position="69"/>
        <end position="95"/>
    </location>
</feature>
<feature type="transmembrane region" description="Helical" evidence="11">
    <location>
        <begin position="101"/>
        <end position="124"/>
    </location>
</feature>
<reference evidence="12 13" key="1">
    <citation type="submission" date="2013-01" db="EMBL/GenBank/DDBJ databases">
        <authorList>
            <person name="Fiebig A."/>
            <person name="Goeker M."/>
            <person name="Klenk H.-P.P."/>
        </authorList>
    </citation>
    <scope>NUCLEOTIDE SEQUENCE [LARGE SCALE GENOMIC DNA]</scope>
    <source>
        <strain evidence="12 13">DSM 24838</strain>
    </source>
</reference>
<evidence type="ECO:0000256" key="11">
    <source>
        <dbReference type="SAM" id="Phobius"/>
    </source>
</evidence>
<keyword evidence="4" id="KW-1003">Cell membrane</keyword>
<dbReference type="Proteomes" id="UP000035100">
    <property type="component" value="Unassembled WGS sequence"/>
</dbReference>
<dbReference type="CDD" id="cd06579">
    <property type="entry name" value="TM_PBP1_transp_AraH_like"/>
    <property type="match status" value="1"/>
</dbReference>
<evidence type="ECO:0000256" key="6">
    <source>
        <dbReference type="ARBA" id="ARBA00022692"/>
    </source>
</evidence>
<feature type="transmembrane region" description="Helical" evidence="11">
    <location>
        <begin position="260"/>
        <end position="290"/>
    </location>
</feature>
<gene>
    <name evidence="12" type="ORF">Wenmar_02312</name>
</gene>
<dbReference type="GO" id="GO:0022857">
    <property type="term" value="F:transmembrane transporter activity"/>
    <property type="evidence" value="ECO:0007669"/>
    <property type="project" value="InterPro"/>
</dbReference>
<dbReference type="AlphaFoldDB" id="A0A0D0PCV9"/>
<comment type="subcellular location">
    <subcellularLocation>
        <location evidence="1">Cell membrane</location>
        <topology evidence="1">Multi-pass membrane protein</topology>
    </subcellularLocation>
</comment>
<feature type="transmembrane region" description="Helical" evidence="11">
    <location>
        <begin position="44"/>
        <end position="62"/>
    </location>
</feature>
<comment type="caution">
    <text evidence="12">The sequence shown here is derived from an EMBL/GenBank/DDBJ whole genome shotgun (WGS) entry which is preliminary data.</text>
</comment>
<evidence type="ECO:0000256" key="4">
    <source>
        <dbReference type="ARBA" id="ARBA00022475"/>
    </source>
</evidence>
<evidence type="ECO:0000313" key="12">
    <source>
        <dbReference type="EMBL" id="KIQ69241.1"/>
    </source>
</evidence>
<dbReference type="PANTHER" id="PTHR32196:SF71">
    <property type="entry name" value="AUTOINDUCER 2 IMPORT SYSTEM PERMEASE PROTEIN LSRD"/>
    <property type="match status" value="1"/>
</dbReference>
<keyword evidence="5" id="KW-0997">Cell inner membrane</keyword>
<evidence type="ECO:0000256" key="8">
    <source>
        <dbReference type="ARBA" id="ARBA00023136"/>
    </source>
</evidence>
<evidence type="ECO:0000256" key="2">
    <source>
        <dbReference type="ARBA" id="ARBA00011262"/>
    </source>
</evidence>
<feature type="transmembrane region" description="Helical" evidence="11">
    <location>
        <begin position="170"/>
        <end position="190"/>
    </location>
</feature>
<feature type="transmembrane region" description="Helical" evidence="11">
    <location>
        <begin position="219"/>
        <end position="240"/>
    </location>
</feature>
<comment type="subunit">
    <text evidence="2">The complex is composed of two ATP-binding proteins (LsrA), two transmembrane proteins (LsrC and LsrD) and a solute-binding protein (LsrB).</text>
</comment>
<evidence type="ECO:0000256" key="1">
    <source>
        <dbReference type="ARBA" id="ARBA00004651"/>
    </source>
</evidence>
<feature type="transmembrane region" description="Helical" evidence="11">
    <location>
        <begin position="302"/>
        <end position="321"/>
    </location>
</feature>
<dbReference type="PANTHER" id="PTHR32196">
    <property type="entry name" value="ABC TRANSPORTER PERMEASE PROTEIN YPHD-RELATED-RELATED"/>
    <property type="match status" value="1"/>
</dbReference>
<proteinExistence type="predicted"/>
<dbReference type="PATRIC" id="fig|1123501.6.peg.2414"/>
<dbReference type="EMBL" id="AONG01000010">
    <property type="protein sequence ID" value="KIQ69241.1"/>
    <property type="molecule type" value="Genomic_DNA"/>
</dbReference>
<organism evidence="12 13">
    <name type="scientific">Wenxinia marina DSM 24838</name>
    <dbReference type="NCBI Taxonomy" id="1123501"/>
    <lineage>
        <taxon>Bacteria</taxon>
        <taxon>Pseudomonadati</taxon>
        <taxon>Pseudomonadota</taxon>
        <taxon>Alphaproteobacteria</taxon>
        <taxon>Rhodobacterales</taxon>
        <taxon>Roseobacteraceae</taxon>
        <taxon>Wenxinia</taxon>
    </lineage>
</organism>
<keyword evidence="8 11" id="KW-0472">Membrane</keyword>
<sequence length="328" mass="33769">MSVSGDPAPRRPAFRFERWAPLILLGGAFAIYVVVAFATGQAQYLTFENLIAILGRSIALGITAIGQTFVILVASIDLSVASLISATAVLASVIMDGEPGMILPAVLAALALGGVVGLVNGLVVSGLKVNPLIATLGMSLIIQGCLSAFVSNFAGAVPAEFQVFAYGQLGPFPFALLFLLALAVLAWAVLRFTKFGSDMYAVGGSEEAARFAGIKAGRVLVLSHVICSVCAAIAGLYLASRLRSGAPWIGSDGVYDLESIAVVVIGGTVLAGGRGGIWGTMAGMLIFSLIDSVFNIAGVDSFAKQVLRGVIIVAAVAFYAIRSKRIVA</sequence>
<dbReference type="RefSeq" id="WP_018303032.1">
    <property type="nucleotide sequence ID" value="NZ_KB902289.1"/>
</dbReference>
<evidence type="ECO:0000256" key="5">
    <source>
        <dbReference type="ARBA" id="ARBA00022519"/>
    </source>
</evidence>
<keyword evidence="13" id="KW-1185">Reference proteome</keyword>